<dbReference type="GeneID" id="37043862"/>
<evidence type="ECO:0000313" key="2">
    <source>
        <dbReference type="EMBL" id="PWN88909.1"/>
    </source>
</evidence>
<accession>A0A316YI88</accession>
<keyword evidence="1" id="KW-0732">Signal</keyword>
<dbReference type="Proteomes" id="UP000245768">
    <property type="component" value="Unassembled WGS sequence"/>
</dbReference>
<keyword evidence="3" id="KW-1185">Reference proteome</keyword>
<evidence type="ECO:0000256" key="1">
    <source>
        <dbReference type="SAM" id="SignalP"/>
    </source>
</evidence>
<reference evidence="2 3" key="1">
    <citation type="journal article" date="2018" name="Mol. Biol. Evol.">
        <title>Broad Genomic Sampling Reveals a Smut Pathogenic Ancestry of the Fungal Clade Ustilaginomycotina.</title>
        <authorList>
            <person name="Kijpornyongpan T."/>
            <person name="Mondo S.J."/>
            <person name="Barry K."/>
            <person name="Sandor L."/>
            <person name="Lee J."/>
            <person name="Lipzen A."/>
            <person name="Pangilinan J."/>
            <person name="LaButti K."/>
            <person name="Hainaut M."/>
            <person name="Henrissat B."/>
            <person name="Grigoriev I.V."/>
            <person name="Spatafora J.W."/>
            <person name="Aime M.C."/>
        </authorList>
    </citation>
    <scope>NUCLEOTIDE SEQUENCE [LARGE SCALE GENOMIC DNA]</scope>
    <source>
        <strain evidence="2 3">MCA 4198</strain>
    </source>
</reference>
<dbReference type="EMBL" id="KZ819637">
    <property type="protein sequence ID" value="PWN88909.1"/>
    <property type="molecule type" value="Genomic_DNA"/>
</dbReference>
<gene>
    <name evidence="2" type="ORF">FA10DRAFT_267529</name>
</gene>
<dbReference type="RefSeq" id="XP_025376107.1">
    <property type="nucleotide sequence ID" value="XM_025521946.1"/>
</dbReference>
<organism evidence="2 3">
    <name type="scientific">Acaromyces ingoldii</name>
    <dbReference type="NCBI Taxonomy" id="215250"/>
    <lineage>
        <taxon>Eukaryota</taxon>
        <taxon>Fungi</taxon>
        <taxon>Dikarya</taxon>
        <taxon>Basidiomycota</taxon>
        <taxon>Ustilaginomycotina</taxon>
        <taxon>Exobasidiomycetes</taxon>
        <taxon>Exobasidiales</taxon>
        <taxon>Cryptobasidiaceae</taxon>
        <taxon>Acaromyces</taxon>
    </lineage>
</organism>
<name>A0A316YI88_9BASI</name>
<dbReference type="OrthoDB" id="2556728at2759"/>
<dbReference type="AlphaFoldDB" id="A0A316YI88"/>
<proteinExistence type="predicted"/>
<protein>
    <submittedName>
        <fullName evidence="2">Uncharacterized protein</fullName>
    </submittedName>
</protein>
<feature type="signal peptide" evidence="1">
    <location>
        <begin position="1"/>
        <end position="19"/>
    </location>
</feature>
<feature type="chain" id="PRO_5016443610" evidence="1">
    <location>
        <begin position="20"/>
        <end position="178"/>
    </location>
</feature>
<sequence>MRLALLVGSAAAFVAMARGQDNNDAGNKAFVTPVAFPAPQTSVTSTAFNPNIQNPGGTTNAAGTFDVVSLARSSSHAFDSALAQTTSFVITPASYAAAAGASTPAYYSDSIDTAVPKLANQQDSATKSSVSLNTAASVMAQSTAAGDGAAWSYGPVPQGLGLALGLVAAAALGGAAVL</sequence>
<dbReference type="InParanoid" id="A0A316YI88"/>
<evidence type="ECO:0000313" key="3">
    <source>
        <dbReference type="Proteomes" id="UP000245768"/>
    </source>
</evidence>